<protein>
    <submittedName>
        <fullName evidence="1">Uncharacterized protein</fullName>
    </submittedName>
</protein>
<organism evidence="1 2">
    <name type="scientific">Neolentinus lepideus HHB14362 ss-1</name>
    <dbReference type="NCBI Taxonomy" id="1314782"/>
    <lineage>
        <taxon>Eukaryota</taxon>
        <taxon>Fungi</taxon>
        <taxon>Dikarya</taxon>
        <taxon>Basidiomycota</taxon>
        <taxon>Agaricomycotina</taxon>
        <taxon>Agaricomycetes</taxon>
        <taxon>Gloeophyllales</taxon>
        <taxon>Gloeophyllaceae</taxon>
        <taxon>Neolentinus</taxon>
    </lineage>
</organism>
<keyword evidence="2" id="KW-1185">Reference proteome</keyword>
<sequence>MAIYTNRASASIKILPLEILDSILVLAVDAEKPTAAAHGLSSLSWIKIWHVCQQWYEVLKKNKSLWNEIVAVNPNTTALFLERAFKPSVRIAIRPADDSDSEERGARLFDVLEQFTEKIVSLDMEMPGAMWGTFCNGRKQWQMSRLEHMRLWTYGVAHSVPAMSVVPFSAPALKELVTCRFSLSTIQPLMSQSIERLEVLGNVQISTGDIWTALGMMGARPKLTDLTICATVMDDGTRQDIDLPHVQRFVLPIRSSVSAEVFAHLTLPSDVSITLEVECDEIGLDEVRRIINIIGPKVNEIASCNGFTKYDLYHVNTSHTCILFSPTTNEFGAEAIRAHAESTGRGGSSGLRCFGRGLQNNAPARTFIGPFPSRLVCTLKRDFSAVGNTWRSELVCSRLRTMELHYVRFRKTYHDNGVDDFVDLLYSLCC</sequence>
<dbReference type="InParanoid" id="A0A165R5R3"/>
<proteinExistence type="predicted"/>
<dbReference type="AlphaFoldDB" id="A0A165R5R3"/>
<evidence type="ECO:0000313" key="2">
    <source>
        <dbReference type="Proteomes" id="UP000076761"/>
    </source>
</evidence>
<accession>A0A165R5R3</accession>
<dbReference type="Proteomes" id="UP000076761">
    <property type="component" value="Unassembled WGS sequence"/>
</dbReference>
<name>A0A165R5R3_9AGAM</name>
<reference evidence="1 2" key="1">
    <citation type="journal article" date="2016" name="Mol. Biol. Evol.">
        <title>Comparative Genomics of Early-Diverging Mushroom-Forming Fungi Provides Insights into the Origins of Lignocellulose Decay Capabilities.</title>
        <authorList>
            <person name="Nagy L.G."/>
            <person name="Riley R."/>
            <person name="Tritt A."/>
            <person name="Adam C."/>
            <person name="Daum C."/>
            <person name="Floudas D."/>
            <person name="Sun H."/>
            <person name="Yadav J.S."/>
            <person name="Pangilinan J."/>
            <person name="Larsson K.H."/>
            <person name="Matsuura K."/>
            <person name="Barry K."/>
            <person name="Labutti K."/>
            <person name="Kuo R."/>
            <person name="Ohm R.A."/>
            <person name="Bhattacharya S.S."/>
            <person name="Shirouzu T."/>
            <person name="Yoshinaga Y."/>
            <person name="Martin F.M."/>
            <person name="Grigoriev I.V."/>
            <person name="Hibbett D.S."/>
        </authorList>
    </citation>
    <scope>NUCLEOTIDE SEQUENCE [LARGE SCALE GENOMIC DNA]</scope>
    <source>
        <strain evidence="1 2">HHB14362 ss-1</strain>
    </source>
</reference>
<evidence type="ECO:0000313" key="1">
    <source>
        <dbReference type="EMBL" id="KZT23346.1"/>
    </source>
</evidence>
<dbReference type="EMBL" id="KV425586">
    <property type="protein sequence ID" value="KZT23346.1"/>
    <property type="molecule type" value="Genomic_DNA"/>
</dbReference>
<gene>
    <name evidence="1" type="ORF">NEOLEDRAFT_1136712</name>
</gene>